<dbReference type="AlphaFoldDB" id="A0A212L6S6"/>
<evidence type="ECO:0000313" key="2">
    <source>
        <dbReference type="EMBL" id="SCM73282.1"/>
    </source>
</evidence>
<accession>A0A212L6S6</accession>
<feature type="compositionally biased region" description="Low complexity" evidence="1">
    <location>
        <begin position="145"/>
        <end position="160"/>
    </location>
</feature>
<dbReference type="InterPro" id="IPR008773">
    <property type="entry name" value="PhnI"/>
</dbReference>
<dbReference type="GO" id="GO:0019634">
    <property type="term" value="P:organic phosphonate metabolic process"/>
    <property type="evidence" value="ECO:0007669"/>
    <property type="project" value="InterPro"/>
</dbReference>
<evidence type="ECO:0000256" key="1">
    <source>
        <dbReference type="SAM" id="MobiDB-lite"/>
    </source>
</evidence>
<dbReference type="RefSeq" id="WP_179980622.1">
    <property type="nucleotide sequence ID" value="NZ_LT608333.1"/>
</dbReference>
<feature type="region of interest" description="Disordered" evidence="1">
    <location>
        <begin position="145"/>
        <end position="173"/>
    </location>
</feature>
<dbReference type="EMBL" id="FMJC01000002">
    <property type="protein sequence ID" value="SCM73282.1"/>
    <property type="molecule type" value="Genomic_DNA"/>
</dbReference>
<reference evidence="2" key="1">
    <citation type="submission" date="2016-08" db="EMBL/GenBank/DDBJ databases">
        <authorList>
            <person name="Seilhamer J.J."/>
        </authorList>
    </citation>
    <scope>NUCLEOTIDE SEQUENCE</scope>
    <source>
        <strain evidence="2">86-1</strain>
    </source>
</reference>
<name>A0A212L6S6_9BACT</name>
<dbReference type="Pfam" id="PF05861">
    <property type="entry name" value="PhnI"/>
    <property type="match status" value="1"/>
</dbReference>
<organism evidence="2">
    <name type="scientific">uncultured Desulfovibrio sp</name>
    <dbReference type="NCBI Taxonomy" id="167968"/>
    <lineage>
        <taxon>Bacteria</taxon>
        <taxon>Pseudomonadati</taxon>
        <taxon>Thermodesulfobacteriota</taxon>
        <taxon>Desulfovibrionia</taxon>
        <taxon>Desulfovibrionales</taxon>
        <taxon>Desulfovibrionaceae</taxon>
        <taxon>Desulfovibrio</taxon>
        <taxon>environmental samples</taxon>
    </lineage>
</organism>
<sequence length="443" mass="46903">MYVAVKGGEKAINAAHKLLAQVRRGDTAVPELGVDQIMEQLSLSVDRVMAEGALYAPELAALAVKQARGDLVEAVFLLRAFRTTLSRFGSSLPVNTAAMRIRRRISATYKDIPGGQVLGHTFDYTHRLLDASLLTGAARDFCGSAAGQASQESPQESPQGNPQACPAQTGSAQTGPALMNAAQTGAAQSNVATRAAQVTVAQAAAAPVQVMPDGPLPESPRSYAKVMDFLEKEGLLPTPAEEDANAPAAAPTDITRGALTLPAGRDARLQNLARGDEGLMLALAYSTQRGYGSTHPFAGEIRMGSVEVSFVPEELGFAVVVARLPLTECETVNKFHGGNGVKPCFTRGYGLSFGENERKALSMALVDRALQSADYDEPIKGPAQDEEFVLSHSDNVEASGFVQHLKLPHYVDFQAELALVRGMRRAMEDTDAAANGAGEGERQ</sequence>
<proteinExistence type="predicted"/>
<gene>
    <name evidence="2" type="ORF">KL86DES1_21203</name>
</gene>
<protein>
    <submittedName>
        <fullName evidence="2">Phosphonate metabolism</fullName>
    </submittedName>
</protein>